<evidence type="ECO:0000256" key="2">
    <source>
        <dbReference type="SAM" id="SignalP"/>
    </source>
</evidence>
<dbReference type="Proteomes" id="UP000001072">
    <property type="component" value="Unassembled WGS sequence"/>
</dbReference>
<dbReference type="PANTHER" id="PTHR34598:SF3">
    <property type="entry name" value="OXIDOREDUCTASE AN1597"/>
    <property type="match status" value="1"/>
</dbReference>
<dbReference type="GeneID" id="18930509"/>
<feature type="chain" id="PRO_5003315644" description="Secreted protein" evidence="2">
    <location>
        <begin position="23"/>
        <end position="309"/>
    </location>
</feature>
<dbReference type="InParanoid" id="F4RWW9"/>
<dbReference type="GO" id="GO:0016491">
    <property type="term" value="F:oxidoreductase activity"/>
    <property type="evidence" value="ECO:0007669"/>
    <property type="project" value="InterPro"/>
</dbReference>
<dbReference type="VEuPathDB" id="FungiDB:MELLADRAFT_65843"/>
<dbReference type="eggNOG" id="ENOG502S9MZ">
    <property type="taxonomic scope" value="Eukaryota"/>
</dbReference>
<dbReference type="AlphaFoldDB" id="F4RWW9"/>
<dbReference type="EMBL" id="GL883126">
    <property type="protein sequence ID" value="EGG03150.1"/>
    <property type="molecule type" value="Genomic_DNA"/>
</dbReference>
<sequence length="309" mass="35499">MYSSSFRILVLVVLFYHSFINCRSTSKRELKMDKAKNELKPDYNKVQHVPLQDLRTIDMIPDLKTDGFTYVSKRHITGIENMVEMSNEHKVALAEDSVKLVLELTGAKSAYVHSGGFRDLTSPDSAKSIPVIHSDMSPEGATYIKGIVRDKFLRSKDSDKVKFGRYIKEGKKIAIVNVWRPIHTVQDNHLGICQWDSLVKEDAWKSNLIPNGGTSTAQAWRYREGQRWFYLDQQRTDEVYVFMQHDSAAPDGHGINVPHASFELQKDKDKPWTRISFEATVFAMMDSPTVSPLSEWSDYIVSRINRFIY</sequence>
<evidence type="ECO:0000256" key="1">
    <source>
        <dbReference type="ARBA" id="ARBA00023604"/>
    </source>
</evidence>
<evidence type="ECO:0000313" key="3">
    <source>
        <dbReference type="EMBL" id="EGG03150.1"/>
    </source>
</evidence>
<dbReference type="NCBIfam" id="NF041278">
    <property type="entry name" value="CmcJ_NvfI_EfuI"/>
    <property type="match status" value="1"/>
</dbReference>
<feature type="signal peptide" evidence="2">
    <location>
        <begin position="1"/>
        <end position="22"/>
    </location>
</feature>
<dbReference type="KEGG" id="mlr:MELLADRAFT_65843"/>
<accession>F4RWW9</accession>
<protein>
    <recommendedName>
        <fullName evidence="5">Secreted protein</fullName>
    </recommendedName>
</protein>
<comment type="similarity">
    <text evidence="1">Belongs to the asaB hydroxylase/desaturase family.</text>
</comment>
<evidence type="ECO:0000313" key="4">
    <source>
        <dbReference type="Proteomes" id="UP000001072"/>
    </source>
</evidence>
<dbReference type="InterPro" id="IPR044053">
    <property type="entry name" value="AsaB-like"/>
</dbReference>
<organism evidence="4">
    <name type="scientific">Melampsora larici-populina (strain 98AG31 / pathotype 3-4-7)</name>
    <name type="common">Poplar leaf rust fungus</name>
    <dbReference type="NCBI Taxonomy" id="747676"/>
    <lineage>
        <taxon>Eukaryota</taxon>
        <taxon>Fungi</taxon>
        <taxon>Dikarya</taxon>
        <taxon>Basidiomycota</taxon>
        <taxon>Pucciniomycotina</taxon>
        <taxon>Pucciniomycetes</taxon>
        <taxon>Pucciniales</taxon>
        <taxon>Melampsoraceae</taxon>
        <taxon>Melampsora</taxon>
    </lineage>
</organism>
<name>F4RWW9_MELLP</name>
<keyword evidence="2" id="KW-0732">Signal</keyword>
<evidence type="ECO:0008006" key="5">
    <source>
        <dbReference type="Google" id="ProtNLM"/>
    </source>
</evidence>
<gene>
    <name evidence="3" type="ORF">MELLADRAFT_65843</name>
</gene>
<keyword evidence="4" id="KW-1185">Reference proteome</keyword>
<dbReference type="RefSeq" id="XP_007413610.1">
    <property type="nucleotide sequence ID" value="XM_007413548.1"/>
</dbReference>
<dbReference type="PANTHER" id="PTHR34598">
    <property type="entry name" value="BLL6449 PROTEIN"/>
    <property type="match status" value="1"/>
</dbReference>
<proteinExistence type="inferred from homology"/>
<dbReference type="OrthoDB" id="412788at2759"/>
<reference evidence="4" key="1">
    <citation type="journal article" date="2011" name="Proc. Natl. Acad. Sci. U.S.A.">
        <title>Obligate biotrophy features unraveled by the genomic analysis of rust fungi.</title>
        <authorList>
            <person name="Duplessis S."/>
            <person name="Cuomo C.A."/>
            <person name="Lin Y.-C."/>
            <person name="Aerts A."/>
            <person name="Tisserant E."/>
            <person name="Veneault-Fourrey C."/>
            <person name="Joly D.L."/>
            <person name="Hacquard S."/>
            <person name="Amselem J."/>
            <person name="Cantarel B.L."/>
            <person name="Chiu R."/>
            <person name="Coutinho P.M."/>
            <person name="Feau N."/>
            <person name="Field M."/>
            <person name="Frey P."/>
            <person name="Gelhaye E."/>
            <person name="Goldberg J."/>
            <person name="Grabherr M.G."/>
            <person name="Kodira C.D."/>
            <person name="Kohler A."/>
            <person name="Kuees U."/>
            <person name="Lindquist E.A."/>
            <person name="Lucas S.M."/>
            <person name="Mago R."/>
            <person name="Mauceli E."/>
            <person name="Morin E."/>
            <person name="Murat C."/>
            <person name="Pangilinan J.L."/>
            <person name="Park R."/>
            <person name="Pearson M."/>
            <person name="Quesneville H."/>
            <person name="Rouhier N."/>
            <person name="Sakthikumar S."/>
            <person name="Salamov A.A."/>
            <person name="Schmutz J."/>
            <person name="Selles B."/>
            <person name="Shapiro H."/>
            <person name="Tanguay P."/>
            <person name="Tuskan G.A."/>
            <person name="Henrissat B."/>
            <person name="Van de Peer Y."/>
            <person name="Rouze P."/>
            <person name="Ellis J.G."/>
            <person name="Dodds P.N."/>
            <person name="Schein J.E."/>
            <person name="Zhong S."/>
            <person name="Hamelin R.C."/>
            <person name="Grigoriev I.V."/>
            <person name="Szabo L.J."/>
            <person name="Martin F."/>
        </authorList>
    </citation>
    <scope>NUCLEOTIDE SEQUENCE [LARGE SCALE GENOMIC DNA]</scope>
    <source>
        <strain evidence="4">98AG31 / pathotype 3-4-7</strain>
    </source>
</reference>
<dbReference type="HOGENOM" id="CLU_042688_2_2_1"/>